<dbReference type="AlphaFoldDB" id="A0A7K1GJM5"/>
<gene>
    <name evidence="1" type="ORF">GJV77_03670</name>
</gene>
<proteinExistence type="predicted"/>
<evidence type="ECO:0000313" key="2">
    <source>
        <dbReference type="Proteomes" id="UP000488936"/>
    </source>
</evidence>
<dbReference type="Proteomes" id="UP000488936">
    <property type="component" value="Unassembled WGS sequence"/>
</dbReference>
<organism evidence="1 2">
    <name type="scientific">Myroides pelagicus</name>
    <dbReference type="NCBI Taxonomy" id="270914"/>
    <lineage>
        <taxon>Bacteria</taxon>
        <taxon>Pseudomonadati</taxon>
        <taxon>Bacteroidota</taxon>
        <taxon>Flavobacteriia</taxon>
        <taxon>Flavobacteriales</taxon>
        <taxon>Flavobacteriaceae</taxon>
        <taxon>Myroides</taxon>
    </lineage>
</organism>
<comment type="caution">
    <text evidence="1">The sequence shown here is derived from an EMBL/GenBank/DDBJ whole genome shotgun (WGS) entry which is preliminary data.</text>
</comment>
<dbReference type="OrthoDB" id="1453121at2"/>
<sequence>MDNPFKKILQDEKLPVYIKDRVIDNLNFIKLSLDVSELYAVKVPQALGSIALDNNKKREEELIKKIINEKNNEKKDE</sequence>
<reference evidence="1 2" key="1">
    <citation type="journal article" date="2006" name="Int. J. Syst. Evol. Microbiol.">
        <title>Myroides pelagicus sp. nov., isolated from seawater in Thailand.</title>
        <authorList>
            <person name="Yoon J."/>
            <person name="Maneerat S."/>
            <person name="Kawai F."/>
            <person name="Yokota A."/>
        </authorList>
    </citation>
    <scope>NUCLEOTIDE SEQUENCE [LARGE SCALE GENOMIC DNA]</scope>
    <source>
        <strain evidence="1 2">SM1T</strain>
    </source>
</reference>
<dbReference type="RefSeq" id="WP_155034998.1">
    <property type="nucleotide sequence ID" value="NZ_JAYMMG010000003.1"/>
</dbReference>
<protein>
    <submittedName>
        <fullName evidence="1">Uncharacterized protein</fullName>
    </submittedName>
</protein>
<name>A0A7K1GJM5_9FLAO</name>
<dbReference type="EMBL" id="WMJY01000005">
    <property type="protein sequence ID" value="MTH29016.1"/>
    <property type="molecule type" value="Genomic_DNA"/>
</dbReference>
<accession>A0A7K1GJM5</accession>
<evidence type="ECO:0000313" key="1">
    <source>
        <dbReference type="EMBL" id="MTH29016.1"/>
    </source>
</evidence>
<keyword evidence="2" id="KW-1185">Reference proteome</keyword>